<evidence type="ECO:0000256" key="1">
    <source>
        <dbReference type="SAM" id="MobiDB-lite"/>
    </source>
</evidence>
<dbReference type="InterPro" id="IPR010133">
    <property type="entry name" value="Bacteriocin_signal_seq"/>
</dbReference>
<dbReference type="AlphaFoldDB" id="A0A167LNV3"/>
<dbReference type="RefSeq" id="WP_155735552.1">
    <property type="nucleotide sequence ID" value="NZ_AUYC01000019.1"/>
</dbReference>
<dbReference type="Proteomes" id="UP000076486">
    <property type="component" value="Unassembled WGS sequence"/>
</dbReference>
<evidence type="ECO:0000313" key="3">
    <source>
        <dbReference type="Proteomes" id="UP000076486"/>
    </source>
</evidence>
<sequence>MELSNKDLQKVTGGVGGGTGSPDLPQQQARLLPIEVLKLKIITP</sequence>
<proteinExistence type="predicted"/>
<reference evidence="2 3" key="1">
    <citation type="submission" date="2013-07" db="EMBL/GenBank/DDBJ databases">
        <title>Comparative Genomic and Metabolomic Analysis of Twelve Strains of Pseudoalteromonas luteoviolacea.</title>
        <authorList>
            <person name="Vynne N.G."/>
            <person name="Mansson M."/>
            <person name="Gram L."/>
        </authorList>
    </citation>
    <scope>NUCLEOTIDE SEQUENCE [LARGE SCALE GENOMIC DNA]</scope>
    <source>
        <strain evidence="2 3">CPMOR-1</strain>
    </source>
</reference>
<gene>
    <name evidence="2" type="ORF">N473_12925</name>
</gene>
<organism evidence="2 3">
    <name type="scientific">Pseudoalteromonas luteoviolacea CPMOR-1</name>
    <dbReference type="NCBI Taxonomy" id="1365248"/>
    <lineage>
        <taxon>Bacteria</taxon>
        <taxon>Pseudomonadati</taxon>
        <taxon>Pseudomonadota</taxon>
        <taxon>Gammaproteobacteria</taxon>
        <taxon>Alteromonadales</taxon>
        <taxon>Pseudoalteromonadaceae</taxon>
        <taxon>Pseudoalteromonas</taxon>
    </lineage>
</organism>
<evidence type="ECO:0000313" key="2">
    <source>
        <dbReference type="EMBL" id="KZN64935.1"/>
    </source>
</evidence>
<evidence type="ECO:0008006" key="4">
    <source>
        <dbReference type="Google" id="ProtNLM"/>
    </source>
</evidence>
<feature type="region of interest" description="Disordered" evidence="1">
    <location>
        <begin position="1"/>
        <end position="27"/>
    </location>
</feature>
<accession>A0A167LNV3</accession>
<comment type="caution">
    <text evidence="2">The sequence shown here is derived from an EMBL/GenBank/DDBJ whole genome shotgun (WGS) entry which is preliminary data.</text>
</comment>
<dbReference type="NCBIfam" id="TIGR01847">
    <property type="entry name" value="bacteriocin_sig"/>
    <property type="match status" value="1"/>
</dbReference>
<dbReference type="PATRIC" id="fig|1365248.3.peg.1494"/>
<protein>
    <recommendedName>
        <fullName evidence="4">Bacteriocin</fullName>
    </recommendedName>
</protein>
<dbReference type="EMBL" id="AUYC01000019">
    <property type="protein sequence ID" value="KZN64935.1"/>
    <property type="molecule type" value="Genomic_DNA"/>
</dbReference>
<name>A0A167LNV3_9GAMM</name>